<feature type="compositionally biased region" description="Pro residues" evidence="2">
    <location>
        <begin position="397"/>
        <end position="407"/>
    </location>
</feature>
<feature type="region of interest" description="Disordered" evidence="2">
    <location>
        <begin position="283"/>
        <end position="312"/>
    </location>
</feature>
<organism evidence="4 5">
    <name type="scientific">Nyctereutes procyonoides</name>
    <name type="common">Raccoon dog</name>
    <name type="synonym">Canis procyonoides</name>
    <dbReference type="NCBI Taxonomy" id="34880"/>
    <lineage>
        <taxon>Eukaryota</taxon>
        <taxon>Metazoa</taxon>
        <taxon>Chordata</taxon>
        <taxon>Craniata</taxon>
        <taxon>Vertebrata</taxon>
        <taxon>Euteleostomi</taxon>
        <taxon>Mammalia</taxon>
        <taxon>Eutheria</taxon>
        <taxon>Laurasiatheria</taxon>
        <taxon>Carnivora</taxon>
        <taxon>Caniformia</taxon>
        <taxon>Canidae</taxon>
        <taxon>Nyctereutes</taxon>
    </lineage>
</organism>
<accession>A0A811Y024</accession>
<gene>
    <name evidence="4" type="ORF">NYPRO_LOCUS3328</name>
</gene>
<dbReference type="EMBL" id="CAJHUB010000658">
    <property type="protein sequence ID" value="CAD7670533.1"/>
    <property type="molecule type" value="Genomic_DNA"/>
</dbReference>
<dbReference type="InterPro" id="IPR000651">
    <property type="entry name" value="Ras-like_Gua-exchang_fac_N"/>
</dbReference>
<evidence type="ECO:0000256" key="2">
    <source>
        <dbReference type="SAM" id="MobiDB-lite"/>
    </source>
</evidence>
<comment type="caution">
    <text evidence="4">The sequence shown here is derived from an EMBL/GenBank/DDBJ whole genome shotgun (WGS) entry which is preliminary data.</text>
</comment>
<evidence type="ECO:0000259" key="3">
    <source>
        <dbReference type="PROSITE" id="PS50212"/>
    </source>
</evidence>
<keyword evidence="5" id="KW-1185">Reference proteome</keyword>
<feature type="compositionally biased region" description="Low complexity" evidence="2">
    <location>
        <begin position="283"/>
        <end position="310"/>
    </location>
</feature>
<proteinExistence type="predicted"/>
<dbReference type="PROSITE" id="PS50212">
    <property type="entry name" value="RASGEF_NTER"/>
    <property type="match status" value="1"/>
</dbReference>
<name>A0A811Y024_NYCPR</name>
<feature type="region of interest" description="Disordered" evidence="2">
    <location>
        <begin position="374"/>
        <end position="407"/>
    </location>
</feature>
<sequence>MQGLCGEVCCCPNASPHKSYDFLAQQNLEPRNQAPASSAAPAQAHLAGDICYWKMFSCCLPTSGGSGSQEPQGCGFFQCCRHWLQHRCERVRAVIRRRRQSSTRDMGRQREEGVVCPTASRNWEVPCAVKGGQRGLKGAGTSAGKGHRIAPTKPSRTELLKHKVRQLLPALLRRDVISIFYFLDDYPVFATTDEVLDLLFTEYGCIVGACGDDNAVLQRWNLAISYMLEIWMVHYRNDFCQPPAFSSLMKLLQFLEQHMPGSDMELRARCYLRQFRRLHAAEPEAGASAAGNHSEAAQEPAPAPTVEPAAPSGPEELEAILAAGPESSARAEVPAGEAKPLQIVVTAPVPRSTLEEPPAPRGALEEELAPPPALEVVDVPEPPPNSMEQPASGPEQPLEPPQEPAPAPIAGLVMAAAQRSLPSPVISLFVYFEIIFNVC</sequence>
<dbReference type="AlphaFoldDB" id="A0A811Y024"/>
<dbReference type="Gene3D" id="1.20.870.10">
    <property type="entry name" value="Son of sevenless (SoS) protein Chain: S domain 1"/>
    <property type="match status" value="1"/>
</dbReference>
<dbReference type="SUPFAM" id="SSF48366">
    <property type="entry name" value="Ras GEF"/>
    <property type="match status" value="1"/>
</dbReference>
<keyword evidence="1" id="KW-0344">Guanine-nucleotide releasing factor</keyword>
<protein>
    <submittedName>
        <fullName evidence="4">(raccoon dog) hypothetical protein</fullName>
    </submittedName>
</protein>
<dbReference type="Proteomes" id="UP000645828">
    <property type="component" value="Unassembled WGS sequence"/>
</dbReference>
<feature type="domain" description="N-terminal Ras-GEF" evidence="3">
    <location>
        <begin position="151"/>
        <end position="276"/>
    </location>
</feature>
<evidence type="ECO:0000313" key="5">
    <source>
        <dbReference type="Proteomes" id="UP000645828"/>
    </source>
</evidence>
<dbReference type="GO" id="GO:0005085">
    <property type="term" value="F:guanyl-nucleotide exchange factor activity"/>
    <property type="evidence" value="ECO:0007669"/>
    <property type="project" value="UniProtKB-KW"/>
</dbReference>
<dbReference type="PANTHER" id="PTHR46793:SF3">
    <property type="entry name" value="RIKEN CDNA 4930596D02 GENE"/>
    <property type="match status" value="1"/>
</dbReference>
<dbReference type="InterPro" id="IPR023578">
    <property type="entry name" value="Ras_GEF_dom_sf"/>
</dbReference>
<evidence type="ECO:0000313" key="4">
    <source>
        <dbReference type="EMBL" id="CAD7670533.1"/>
    </source>
</evidence>
<dbReference type="PANTHER" id="PTHR46793">
    <property type="entry name" value="1700018F24RIK PROTEIN-RELATED-RELATED"/>
    <property type="match status" value="1"/>
</dbReference>
<evidence type="ECO:0000256" key="1">
    <source>
        <dbReference type="PROSITE-ProRule" id="PRU00135"/>
    </source>
</evidence>
<reference evidence="4" key="1">
    <citation type="submission" date="2020-12" db="EMBL/GenBank/DDBJ databases">
        <authorList>
            <consortium name="Molecular Ecology Group"/>
        </authorList>
    </citation>
    <scope>NUCLEOTIDE SEQUENCE</scope>
    <source>
        <strain evidence="4">TBG_1078</strain>
    </source>
</reference>